<dbReference type="Gene3D" id="3.30.950.30">
    <property type="entry name" value="Schlafen, AAA domain"/>
    <property type="match status" value="1"/>
</dbReference>
<feature type="domain" description="Schlafen GTPase-like" evidence="3">
    <location>
        <begin position="419"/>
        <end position="528"/>
    </location>
</feature>
<dbReference type="AlphaFoldDB" id="A0AAV6FL94"/>
<keyword evidence="1" id="KW-1133">Transmembrane helix</keyword>
<dbReference type="InterPro" id="IPR038461">
    <property type="entry name" value="Schlafen_AlbA_2_dom_sf"/>
</dbReference>
<sequence>MASRGLTVTDSQDFPDIEIKWSAKVTLGESARNQMDKKKRDRERECILYGICALLNSGGGVFTLDIANSYNYRREGRGLDIEQHLLDLVGSPFEDMIECIPQGDKVHIYVRSWHCGSNRSRLCSIDTGLRERAGSTVNHVSPRDVSEFLSKRKDRANRNRDGYEPRTSNDIIKNCAEKFYMKDSVEKGKCLEFGESTNVELKEFRGQIFTDKFQGEVSSSENLIKRLKEVVPKMISAFANTDGGFLFNGINDKSKEVTGCGSGIDAGELLIKVKDVCKKAKAIHTSDCNKDASWSPECRLIKVTAQESSEADAYVVAIKIPVFCCAVFEKDPNSLHIEGGTVCRLGATVWMKKMQLSDPDADLSKRFLNVLSLRDAPPQCKSVYSIEMLTHLQEKLFPVPTNNIEVMPDAFKNKPLSNAILIANSSKSPGICIFSPSWAVDIDLPKNKDVIREALIISTGSYPTLCCVVKTDGPDLWKYATNTAFHLKQKLVNVGGYTGKLCVIPQLVNSQNWTVLNHPSLYPNSYRLNQEKDVKALLRSLVIVVMSFTSPLSDEIGCEFLNLLTEEQFKILQTYGAIKNNFIHGVPGSGKTLIAMVLIRRIKNLYCCEEKNILYLCENFGLRSFMREQNICQCETRVKFLDKHTDFSAVKHIIVDEAQNFRVEEGESNWYEKALKLRGADGMFWVFLDYYQKCHDFPDGLPPLSNQHQVILCKVVRNSANVLKAMQCQMHRIMKGPQSEVTQHLKNINSERALHHSFQGSCTTKEVAPDKVVKCVTKILERLLDKGHTAGDIAVLFSTQEQLTEEKDKLTTQFPLFRSVEKISQKVMVDSVCRFSGLERNIVILVNPSESVHPRLKHLKPNLLISAYSIARIELYVVKSKESVWLCRCPTMFLS</sequence>
<evidence type="ECO:0008006" key="6">
    <source>
        <dbReference type="Google" id="ProtNLM"/>
    </source>
</evidence>
<feature type="transmembrane region" description="Helical" evidence="1">
    <location>
        <begin position="46"/>
        <end position="64"/>
    </location>
</feature>
<dbReference type="InterPro" id="IPR007421">
    <property type="entry name" value="Schlafen_AlbA_2_dom"/>
</dbReference>
<keyword evidence="1" id="KW-0472">Membrane</keyword>
<evidence type="ECO:0000256" key="1">
    <source>
        <dbReference type="SAM" id="Phobius"/>
    </source>
</evidence>
<gene>
    <name evidence="4" type="ORF">AALO_G00265240</name>
</gene>
<comment type="caution">
    <text evidence="4">The sequence shown here is derived from an EMBL/GenBank/DDBJ whole genome shotgun (WGS) entry which is preliminary data.</text>
</comment>
<evidence type="ECO:0000259" key="3">
    <source>
        <dbReference type="Pfam" id="PF21026"/>
    </source>
</evidence>
<keyword evidence="5" id="KW-1185">Reference proteome</keyword>
<organism evidence="4 5">
    <name type="scientific">Alosa alosa</name>
    <name type="common">allis shad</name>
    <dbReference type="NCBI Taxonomy" id="278164"/>
    <lineage>
        <taxon>Eukaryota</taxon>
        <taxon>Metazoa</taxon>
        <taxon>Chordata</taxon>
        <taxon>Craniata</taxon>
        <taxon>Vertebrata</taxon>
        <taxon>Euteleostomi</taxon>
        <taxon>Actinopterygii</taxon>
        <taxon>Neopterygii</taxon>
        <taxon>Teleostei</taxon>
        <taxon>Clupei</taxon>
        <taxon>Clupeiformes</taxon>
        <taxon>Clupeoidei</taxon>
        <taxon>Clupeidae</taxon>
        <taxon>Alosa</taxon>
    </lineage>
</organism>
<dbReference type="InterPro" id="IPR027417">
    <property type="entry name" value="P-loop_NTPase"/>
</dbReference>
<dbReference type="InterPro" id="IPR029684">
    <property type="entry name" value="Schlafen"/>
</dbReference>
<dbReference type="PANTHER" id="PTHR12155:SF30">
    <property type="entry name" value="PROTEIN SLFN14"/>
    <property type="match status" value="1"/>
</dbReference>
<name>A0AAV6FL94_9TELE</name>
<feature type="domain" description="Schlafen AlbA-2" evidence="2">
    <location>
        <begin position="195"/>
        <end position="327"/>
    </location>
</feature>
<proteinExistence type="predicted"/>
<evidence type="ECO:0000313" key="5">
    <source>
        <dbReference type="Proteomes" id="UP000823561"/>
    </source>
</evidence>
<dbReference type="Gene3D" id="3.40.50.300">
    <property type="entry name" value="P-loop containing nucleotide triphosphate hydrolases"/>
    <property type="match status" value="1"/>
</dbReference>
<reference evidence="4" key="1">
    <citation type="submission" date="2020-10" db="EMBL/GenBank/DDBJ databases">
        <title>Chromosome-scale genome assembly of the Allis shad, Alosa alosa.</title>
        <authorList>
            <person name="Margot Z."/>
            <person name="Christophe K."/>
            <person name="Cabau C."/>
            <person name="Louis A."/>
            <person name="Berthelot C."/>
            <person name="Parey E."/>
            <person name="Roest Crollius H."/>
            <person name="Montfort J."/>
            <person name="Robinson-Rechavi M."/>
            <person name="Bucao C."/>
            <person name="Bouchez O."/>
            <person name="Gislard M."/>
            <person name="Lluch J."/>
            <person name="Milhes M."/>
            <person name="Lampietro C."/>
            <person name="Lopez Roques C."/>
            <person name="Donnadieu C."/>
            <person name="Braasch I."/>
            <person name="Desvignes T."/>
            <person name="Postlethwait J."/>
            <person name="Bobe J."/>
            <person name="Guiguen Y."/>
        </authorList>
    </citation>
    <scope>NUCLEOTIDE SEQUENCE</scope>
    <source>
        <strain evidence="4">M-15738</strain>
        <tissue evidence="4">Blood</tissue>
    </source>
</reference>
<dbReference type="Pfam" id="PF04326">
    <property type="entry name" value="SLFN_AlbA_2"/>
    <property type="match status" value="1"/>
</dbReference>
<dbReference type="SUPFAM" id="SSF52540">
    <property type="entry name" value="P-loop containing nucleoside triphosphate hydrolases"/>
    <property type="match status" value="1"/>
</dbReference>
<accession>A0AAV6FL94</accession>
<dbReference type="InterPro" id="IPR048729">
    <property type="entry name" value="SLFN_GTPase-like"/>
</dbReference>
<dbReference type="Proteomes" id="UP000823561">
    <property type="component" value="Chromosome 21"/>
</dbReference>
<dbReference type="PANTHER" id="PTHR12155">
    <property type="entry name" value="SCHLAFEN"/>
    <property type="match status" value="1"/>
</dbReference>
<protein>
    <recommendedName>
        <fullName evidence="6">Schlafen AlbA-2 domain-containing protein</fullName>
    </recommendedName>
</protein>
<dbReference type="EMBL" id="JADWDJ010000021">
    <property type="protein sequence ID" value="KAG5263475.1"/>
    <property type="molecule type" value="Genomic_DNA"/>
</dbReference>
<evidence type="ECO:0000313" key="4">
    <source>
        <dbReference type="EMBL" id="KAG5263475.1"/>
    </source>
</evidence>
<dbReference type="Pfam" id="PF21026">
    <property type="entry name" value="SLFN_GTPase-like"/>
    <property type="match status" value="1"/>
</dbReference>
<evidence type="ECO:0000259" key="2">
    <source>
        <dbReference type="Pfam" id="PF04326"/>
    </source>
</evidence>
<keyword evidence="1" id="KW-0812">Transmembrane</keyword>